<sequence>MSAPTPETIFCYHCRIHHPKAEMRLLVTKTGKRWRCLKSIEATKQGKAAREAYGRQMTETNKAEARSKARLLNAHQ</sequence>
<dbReference type="OrthoDB" id="9181649at2"/>
<dbReference type="RefSeq" id="WP_121242917.1">
    <property type="nucleotide sequence ID" value="NZ_BHVV01000008.1"/>
</dbReference>
<organism evidence="2 3">
    <name type="scientific">Sulfurisoma sediminicola</name>
    <dbReference type="NCBI Taxonomy" id="1381557"/>
    <lineage>
        <taxon>Bacteria</taxon>
        <taxon>Pseudomonadati</taxon>
        <taxon>Pseudomonadota</taxon>
        <taxon>Betaproteobacteria</taxon>
        <taxon>Nitrosomonadales</taxon>
        <taxon>Sterolibacteriaceae</taxon>
        <taxon>Sulfurisoma</taxon>
    </lineage>
</organism>
<evidence type="ECO:0000313" key="2">
    <source>
        <dbReference type="EMBL" id="RLJ62681.1"/>
    </source>
</evidence>
<proteinExistence type="predicted"/>
<feature type="region of interest" description="Disordered" evidence="1">
    <location>
        <begin position="47"/>
        <end position="76"/>
    </location>
</feature>
<keyword evidence="3" id="KW-1185">Reference proteome</keyword>
<gene>
    <name evidence="2" type="ORF">DFR35_2497</name>
</gene>
<evidence type="ECO:0000256" key="1">
    <source>
        <dbReference type="SAM" id="MobiDB-lite"/>
    </source>
</evidence>
<accession>A0A497X8X1</accession>
<dbReference type="Proteomes" id="UP000268908">
    <property type="component" value="Unassembled WGS sequence"/>
</dbReference>
<reference evidence="2 3" key="1">
    <citation type="submission" date="2018-10" db="EMBL/GenBank/DDBJ databases">
        <title>Genomic Encyclopedia of Type Strains, Phase IV (KMG-IV): sequencing the most valuable type-strain genomes for metagenomic binning, comparative biology and taxonomic classification.</title>
        <authorList>
            <person name="Goeker M."/>
        </authorList>
    </citation>
    <scope>NUCLEOTIDE SEQUENCE [LARGE SCALE GENOMIC DNA]</scope>
    <source>
        <strain evidence="2 3">DSM 26916</strain>
    </source>
</reference>
<comment type="caution">
    <text evidence="2">The sequence shown here is derived from an EMBL/GenBank/DDBJ whole genome shotgun (WGS) entry which is preliminary data.</text>
</comment>
<name>A0A497X8X1_9PROT</name>
<dbReference type="EMBL" id="RCCI01000007">
    <property type="protein sequence ID" value="RLJ62681.1"/>
    <property type="molecule type" value="Genomic_DNA"/>
</dbReference>
<evidence type="ECO:0000313" key="3">
    <source>
        <dbReference type="Proteomes" id="UP000268908"/>
    </source>
</evidence>
<protein>
    <submittedName>
        <fullName evidence="2">Uncharacterized protein</fullName>
    </submittedName>
</protein>
<dbReference type="AlphaFoldDB" id="A0A497X8X1"/>